<comment type="caution">
    <text evidence="1">The sequence shown here is derived from an EMBL/GenBank/DDBJ whole genome shotgun (WGS) entry which is preliminary data.</text>
</comment>
<evidence type="ECO:0008006" key="3">
    <source>
        <dbReference type="Google" id="ProtNLM"/>
    </source>
</evidence>
<protein>
    <recommendedName>
        <fullName evidence="3">Ligand-binding SRPBCC domain-containing protein</fullName>
    </recommendedName>
</protein>
<evidence type="ECO:0000313" key="1">
    <source>
        <dbReference type="EMBL" id="MEA9355835.1"/>
    </source>
</evidence>
<name>A0ABU5VUX0_9BACT</name>
<sequence>MKILISTPIQKNFREVFAQFNLKLFEALKPPVVNLVVERFDGCKKGDEVHLKVAGQRWVSHITDYYESEDEIYFVDRGVIIPPPLKHWLHVHRIERTGNNMCNVVDDIEYSTGNAFMDKLIYPALYAMFSMRKSIYKRELS</sequence>
<accession>A0ABU5VUX0</accession>
<evidence type="ECO:0000313" key="2">
    <source>
        <dbReference type="Proteomes" id="UP001302274"/>
    </source>
</evidence>
<dbReference type="SUPFAM" id="SSF55961">
    <property type="entry name" value="Bet v1-like"/>
    <property type="match status" value="1"/>
</dbReference>
<dbReference type="RefSeq" id="WP_323575465.1">
    <property type="nucleotide sequence ID" value="NZ_JAYGJQ010000001.1"/>
</dbReference>
<gene>
    <name evidence="1" type="ORF">SHI21_06475</name>
</gene>
<dbReference type="EMBL" id="JAYGJQ010000001">
    <property type="protein sequence ID" value="MEA9355835.1"/>
    <property type="molecule type" value="Genomic_DNA"/>
</dbReference>
<dbReference type="InterPro" id="IPR023393">
    <property type="entry name" value="START-like_dom_sf"/>
</dbReference>
<proteinExistence type="predicted"/>
<keyword evidence="2" id="KW-1185">Reference proteome</keyword>
<reference evidence="1 2" key="1">
    <citation type="submission" date="2023-11" db="EMBL/GenBank/DDBJ databases">
        <title>A Novel Polar Bacteriovorax (B. antarcticus) Isolated from the Biocrust in Antarctica.</title>
        <authorList>
            <person name="Mun W."/>
            <person name="Choi S.Y."/>
            <person name="Mitchell R.J."/>
        </authorList>
    </citation>
    <scope>NUCLEOTIDE SEQUENCE [LARGE SCALE GENOMIC DNA]</scope>
    <source>
        <strain evidence="1 2">PP10</strain>
    </source>
</reference>
<dbReference type="Gene3D" id="3.30.530.20">
    <property type="match status" value="1"/>
</dbReference>
<dbReference type="Proteomes" id="UP001302274">
    <property type="component" value="Unassembled WGS sequence"/>
</dbReference>
<organism evidence="1 2">
    <name type="scientific">Bacteriovorax antarcticus</name>
    <dbReference type="NCBI Taxonomy" id="3088717"/>
    <lineage>
        <taxon>Bacteria</taxon>
        <taxon>Pseudomonadati</taxon>
        <taxon>Bdellovibrionota</taxon>
        <taxon>Bacteriovoracia</taxon>
        <taxon>Bacteriovoracales</taxon>
        <taxon>Bacteriovoracaceae</taxon>
        <taxon>Bacteriovorax</taxon>
    </lineage>
</organism>